<evidence type="ECO:0000313" key="1">
    <source>
        <dbReference type="EMBL" id="WNL50040.1"/>
    </source>
</evidence>
<protein>
    <submittedName>
        <fullName evidence="1">Uncharacterized protein</fullName>
    </submittedName>
</protein>
<gene>
    <name evidence="1" type="ORF">MarDSR_001</name>
</gene>
<proteinExistence type="predicted"/>
<accession>A0AA96J3G5</accession>
<name>A0AA96J3G5_9VIRU</name>
<sequence>MPALPDWKFSLAASSGTQPVGTNVLSWTTDAGYSSAPLSGGTTFTFPATADFEITYYLQRSTTSATGSAMEIYDVTNAVVRYNFENALSTSVWVSCGGSGILKATSGQAMTLRHRVTGNTVTLQNYGTGSYFYVKQLTFP</sequence>
<reference evidence="1" key="1">
    <citation type="submission" date="2023-07" db="EMBL/GenBank/DDBJ databases">
        <authorList>
            <person name="Xia Y."/>
        </authorList>
    </citation>
    <scope>NUCLEOTIDE SEQUENCE</scope>
    <source>
        <strain evidence="1">E</strain>
    </source>
</reference>
<organism evidence="1">
    <name type="scientific">Marseillevirus sp</name>
    <dbReference type="NCBI Taxonomy" id="2809551"/>
    <lineage>
        <taxon>Viruses</taxon>
        <taxon>Varidnaviria</taxon>
        <taxon>Bamfordvirae</taxon>
        <taxon>Nucleocytoviricota</taxon>
        <taxon>Megaviricetes</taxon>
        <taxon>Pimascovirales</taxon>
        <taxon>Pimascovirales incertae sedis</taxon>
        <taxon>Marseilleviridae</taxon>
        <taxon>Marseillevirus</taxon>
    </lineage>
</organism>
<dbReference type="EMBL" id="OR343189">
    <property type="protein sequence ID" value="WNL50040.1"/>
    <property type="molecule type" value="Genomic_DNA"/>
</dbReference>